<reference evidence="1 2" key="1">
    <citation type="submission" date="2020-08" db="EMBL/GenBank/DDBJ databases">
        <title>Genomic Encyclopedia of Type Strains, Phase IV (KMG-IV): sequencing the most valuable type-strain genomes for metagenomic binning, comparative biology and taxonomic classification.</title>
        <authorList>
            <person name="Goeker M."/>
        </authorList>
    </citation>
    <scope>NUCLEOTIDE SEQUENCE [LARGE SCALE GENOMIC DNA]</scope>
    <source>
        <strain evidence="1 2">DSM 4737</strain>
    </source>
</reference>
<proteinExistence type="predicted"/>
<dbReference type="AlphaFoldDB" id="A0A7W9CGY8"/>
<name>A0A7W9CGY8_9CAUL</name>
<evidence type="ECO:0000313" key="2">
    <source>
        <dbReference type="Proteomes" id="UP000545037"/>
    </source>
</evidence>
<protein>
    <submittedName>
        <fullName evidence="1">Uncharacterized protein</fullName>
    </submittedName>
</protein>
<evidence type="ECO:0000313" key="1">
    <source>
        <dbReference type="EMBL" id="MBB5745311.1"/>
    </source>
</evidence>
<comment type="caution">
    <text evidence="1">The sequence shown here is derived from an EMBL/GenBank/DDBJ whole genome shotgun (WGS) entry which is preliminary data.</text>
</comment>
<organism evidence="1 2">
    <name type="scientific">Brevundimonas variabilis</name>
    <dbReference type="NCBI Taxonomy" id="74312"/>
    <lineage>
        <taxon>Bacteria</taxon>
        <taxon>Pseudomonadati</taxon>
        <taxon>Pseudomonadota</taxon>
        <taxon>Alphaproteobacteria</taxon>
        <taxon>Caulobacterales</taxon>
        <taxon>Caulobacteraceae</taxon>
        <taxon>Brevundimonas</taxon>
    </lineage>
</organism>
<sequence length="30" mass="3094">MKLIGKAELESAAAALAKTAHGAYLGRLTH</sequence>
<dbReference type="Proteomes" id="UP000545037">
    <property type="component" value="Unassembled WGS sequence"/>
</dbReference>
<accession>A0A7W9CGY8</accession>
<dbReference type="EMBL" id="JACHOR010000001">
    <property type="protein sequence ID" value="MBB5745311.1"/>
    <property type="molecule type" value="Genomic_DNA"/>
</dbReference>
<gene>
    <name evidence="1" type="ORF">GGR13_000883</name>
</gene>
<keyword evidence="2" id="KW-1185">Reference proteome</keyword>